<evidence type="ECO:0000259" key="14">
    <source>
        <dbReference type="PROSITE" id="PS51217"/>
    </source>
</evidence>
<evidence type="ECO:0000256" key="7">
    <source>
        <dbReference type="ARBA" id="ARBA00023235"/>
    </source>
</evidence>
<dbReference type="Pfam" id="PF00580">
    <property type="entry name" value="UvrD-helicase"/>
    <property type="match status" value="1"/>
</dbReference>
<dbReference type="GO" id="GO:0005524">
    <property type="term" value="F:ATP binding"/>
    <property type="evidence" value="ECO:0007669"/>
    <property type="project" value="UniProtKB-UniRule"/>
</dbReference>
<dbReference type="GO" id="GO:0016787">
    <property type="term" value="F:hydrolase activity"/>
    <property type="evidence" value="ECO:0007669"/>
    <property type="project" value="UniProtKB-UniRule"/>
</dbReference>
<dbReference type="InterPro" id="IPR014016">
    <property type="entry name" value="UvrD-like_ATP-bd"/>
</dbReference>
<dbReference type="InterPro" id="IPR013986">
    <property type="entry name" value="DExx_box_DNA_helicase_dom_sf"/>
</dbReference>
<evidence type="ECO:0000256" key="12">
    <source>
        <dbReference type="PROSITE-ProRule" id="PRU00560"/>
    </source>
</evidence>
<evidence type="ECO:0000259" key="13">
    <source>
        <dbReference type="PROSITE" id="PS51198"/>
    </source>
</evidence>
<feature type="binding site" evidence="12">
    <location>
        <begin position="32"/>
        <end position="39"/>
    </location>
    <ligand>
        <name>ATP</name>
        <dbReference type="ChEBI" id="CHEBI:30616"/>
    </ligand>
</feature>
<dbReference type="PROSITE" id="PS51198">
    <property type="entry name" value="UVRD_HELICASE_ATP_BIND"/>
    <property type="match status" value="1"/>
</dbReference>
<dbReference type="Gene3D" id="1.10.486.10">
    <property type="entry name" value="PCRA, domain 4"/>
    <property type="match status" value="1"/>
</dbReference>
<evidence type="ECO:0000256" key="10">
    <source>
        <dbReference type="ARBA" id="ARBA00034923"/>
    </source>
</evidence>
<comment type="catalytic activity">
    <reaction evidence="11">
        <text>ATP + H2O = ADP + phosphate + H(+)</text>
        <dbReference type="Rhea" id="RHEA:13065"/>
        <dbReference type="ChEBI" id="CHEBI:15377"/>
        <dbReference type="ChEBI" id="CHEBI:15378"/>
        <dbReference type="ChEBI" id="CHEBI:30616"/>
        <dbReference type="ChEBI" id="CHEBI:43474"/>
        <dbReference type="ChEBI" id="CHEBI:456216"/>
        <dbReference type="EC" id="5.6.2.4"/>
    </reaction>
</comment>
<dbReference type="GO" id="GO:0003677">
    <property type="term" value="F:DNA binding"/>
    <property type="evidence" value="ECO:0007669"/>
    <property type="project" value="UniProtKB-KW"/>
</dbReference>
<dbReference type="FunFam" id="1.10.486.10:FF:000003">
    <property type="entry name" value="ATP-dependent DNA helicase"/>
    <property type="match status" value="1"/>
</dbReference>
<dbReference type="NCBIfam" id="NF008743">
    <property type="entry name" value="PRK11773.1"/>
    <property type="match status" value="1"/>
</dbReference>
<dbReference type="Proteomes" id="UP000754644">
    <property type="component" value="Unassembled WGS sequence"/>
</dbReference>
<evidence type="ECO:0000313" key="15">
    <source>
        <dbReference type="EMBL" id="NQV65112.1"/>
    </source>
</evidence>
<dbReference type="InterPro" id="IPR000212">
    <property type="entry name" value="DNA_helicase_UvrD/REP"/>
</dbReference>
<evidence type="ECO:0000256" key="4">
    <source>
        <dbReference type="ARBA" id="ARBA00022806"/>
    </source>
</evidence>
<keyword evidence="5 12" id="KW-0067">ATP-binding</keyword>
<comment type="catalytic activity">
    <reaction evidence="8">
        <text>Couples ATP hydrolysis with the unwinding of duplex DNA by translocating in the 3'-5' direction.</text>
        <dbReference type="EC" id="5.6.2.4"/>
    </reaction>
</comment>
<dbReference type="GO" id="GO:0005829">
    <property type="term" value="C:cytosol"/>
    <property type="evidence" value="ECO:0007669"/>
    <property type="project" value="TreeGrafter"/>
</dbReference>
<dbReference type="InterPro" id="IPR014017">
    <property type="entry name" value="DNA_helicase_UvrD-like_C"/>
</dbReference>
<dbReference type="GO" id="GO:0009314">
    <property type="term" value="P:response to radiation"/>
    <property type="evidence" value="ECO:0007669"/>
    <property type="project" value="UniProtKB-ARBA"/>
</dbReference>
<comment type="similarity">
    <text evidence="1">Belongs to the helicase family. UvrD subfamily.</text>
</comment>
<evidence type="ECO:0000256" key="1">
    <source>
        <dbReference type="ARBA" id="ARBA00009922"/>
    </source>
</evidence>
<name>A0A972VY02_9GAMM</name>
<dbReference type="GO" id="GO:0033202">
    <property type="term" value="C:DNA helicase complex"/>
    <property type="evidence" value="ECO:0007669"/>
    <property type="project" value="TreeGrafter"/>
</dbReference>
<evidence type="ECO:0000256" key="2">
    <source>
        <dbReference type="ARBA" id="ARBA00022741"/>
    </source>
</evidence>
<evidence type="ECO:0000256" key="11">
    <source>
        <dbReference type="ARBA" id="ARBA00048988"/>
    </source>
</evidence>
<protein>
    <recommendedName>
        <fullName evidence="9">DNA 3'-5' helicase</fullName>
        <ecNumber evidence="9">5.6.2.4</ecNumber>
    </recommendedName>
    <alternativeName>
        <fullName evidence="10">DNA 3'-5' helicase II</fullName>
    </alternativeName>
</protein>
<dbReference type="CDD" id="cd18807">
    <property type="entry name" value="SF1_C_UvrD"/>
    <property type="match status" value="1"/>
</dbReference>
<dbReference type="Gene3D" id="1.10.10.160">
    <property type="match status" value="1"/>
</dbReference>
<dbReference type="GO" id="GO:0043138">
    <property type="term" value="F:3'-5' DNA helicase activity"/>
    <property type="evidence" value="ECO:0007669"/>
    <property type="project" value="UniProtKB-EC"/>
</dbReference>
<keyword evidence="6" id="KW-0238">DNA-binding</keyword>
<sequence length="748" mass="84899">MFTLVVSDILDSLNEYQRQAVSAPTGSYLILAGAGSGKTRVLTHRIAWLIQTHGVSPHGILAVTFTNKAAAEMRARIESLMETPLRGMWVGTFHGIAHRLLRAHWQEAKLNQNFQILDGDDQLRLVKRVLASLDLDEKKWPARQALWYINAQKDEGLRPRHIEDFGDLYIKTHVQIYAAYETACERGGMVDFAELLLRAHELWLNNPRLLQHYQQRFSQLLVDEFQDTNTIQYAWIRLLAGDRNNILVVGDDDQSIYGWRGAKIENIQKFTTDFPASEMIRLEQNYRSTGSILKAANGLISSNAGRLGKELWTEAADGERINLYAAFNEIDQARYIVERIKDWVAQGNSYTECAILYRSNAQSRVLEEALLRSQLPYRIYGGQRFFERMEIRNVLAYMRLLGNKDADASFERVVNTPSRGIGDRTIEEIRQLARSQNISMWQAAILLKEQGKVTGRTKNAIQGFITLIEEMDAATADLELAELCEIVIQMSELREYYEKERGERGQARLENLQELVTAARTFDPDSGVDFDDPDEVAPLSLFDDFLNHAALESGEGQGDIHQDCVQLMTLHSAKGLEFPLVFLGGMEEGLFPHKMSLEEPGRLEEERRLCYVGVTRAMQQLYLTYAESRRINGSETYNRVSRFVSEIPSEMVQEVRAQQSISRPAYTSSFSAARPMPSRVNINSMRSFADAELGGTNLKLGQRVVHAKFGEGVVINYEGEGKQARIQVNFNQEGSKWLMMAYANLQPA</sequence>
<evidence type="ECO:0000256" key="9">
    <source>
        <dbReference type="ARBA" id="ARBA00034808"/>
    </source>
</evidence>
<organism evidence="15 16">
    <name type="scientific">SAR86 cluster bacterium</name>
    <dbReference type="NCBI Taxonomy" id="2030880"/>
    <lineage>
        <taxon>Bacteria</taxon>
        <taxon>Pseudomonadati</taxon>
        <taxon>Pseudomonadota</taxon>
        <taxon>Gammaproteobacteria</taxon>
        <taxon>SAR86 cluster</taxon>
    </lineage>
</organism>
<keyword evidence="3 12" id="KW-0378">Hydrolase</keyword>
<dbReference type="FunFam" id="1.10.10.160:FF:000001">
    <property type="entry name" value="ATP-dependent DNA helicase"/>
    <property type="match status" value="1"/>
</dbReference>
<dbReference type="PANTHER" id="PTHR11070:SF2">
    <property type="entry name" value="ATP-DEPENDENT DNA HELICASE SRS2"/>
    <property type="match status" value="1"/>
</dbReference>
<evidence type="ECO:0000256" key="8">
    <source>
        <dbReference type="ARBA" id="ARBA00034617"/>
    </source>
</evidence>
<evidence type="ECO:0000256" key="6">
    <source>
        <dbReference type="ARBA" id="ARBA00023125"/>
    </source>
</evidence>
<comment type="caution">
    <text evidence="15">The sequence shown here is derived from an EMBL/GenBank/DDBJ whole genome shotgun (WGS) entry which is preliminary data.</text>
</comment>
<dbReference type="EC" id="5.6.2.4" evidence="9"/>
<dbReference type="Pfam" id="PF21196">
    <property type="entry name" value="PcrA_UvrD_tudor"/>
    <property type="match status" value="1"/>
</dbReference>
<evidence type="ECO:0000313" key="16">
    <source>
        <dbReference type="Proteomes" id="UP000754644"/>
    </source>
</evidence>
<keyword evidence="4 12" id="KW-0347">Helicase</keyword>
<dbReference type="PROSITE" id="PS51217">
    <property type="entry name" value="UVRD_HELICASE_CTER"/>
    <property type="match status" value="1"/>
</dbReference>
<accession>A0A972VY02</accession>
<reference evidence="15" key="1">
    <citation type="submission" date="2020-05" db="EMBL/GenBank/DDBJ databases">
        <title>Sulfur intermediates as new biogeochemical hubs in an aquatic model microbial ecosystem.</title>
        <authorList>
            <person name="Vigneron A."/>
        </authorList>
    </citation>
    <scope>NUCLEOTIDE SEQUENCE</scope>
    <source>
        <strain evidence="15">Bin.250</strain>
    </source>
</reference>
<proteinExistence type="inferred from homology"/>
<dbReference type="AlphaFoldDB" id="A0A972VY02"/>
<keyword evidence="2 12" id="KW-0547">Nucleotide-binding</keyword>
<dbReference type="InterPro" id="IPR027417">
    <property type="entry name" value="P-loop_NTPase"/>
</dbReference>
<feature type="domain" description="UvrD-like helicase C-terminal" evidence="14">
    <location>
        <begin position="290"/>
        <end position="575"/>
    </location>
</feature>
<dbReference type="Pfam" id="PF13361">
    <property type="entry name" value="UvrD_C"/>
    <property type="match status" value="1"/>
</dbReference>
<dbReference type="EMBL" id="JABMOJ010000264">
    <property type="protein sequence ID" value="NQV65112.1"/>
    <property type="molecule type" value="Genomic_DNA"/>
</dbReference>
<evidence type="ECO:0000256" key="3">
    <source>
        <dbReference type="ARBA" id="ARBA00022801"/>
    </source>
</evidence>
<feature type="domain" description="UvrD-like helicase ATP-binding" evidence="13">
    <location>
        <begin position="11"/>
        <end position="289"/>
    </location>
</feature>
<dbReference type="GO" id="GO:0000725">
    <property type="term" value="P:recombinational repair"/>
    <property type="evidence" value="ECO:0007669"/>
    <property type="project" value="TreeGrafter"/>
</dbReference>
<dbReference type="SUPFAM" id="SSF52540">
    <property type="entry name" value="P-loop containing nucleoside triphosphate hydrolases"/>
    <property type="match status" value="1"/>
</dbReference>
<dbReference type="CDD" id="cd17932">
    <property type="entry name" value="DEXQc_UvrD"/>
    <property type="match status" value="1"/>
</dbReference>
<keyword evidence="7" id="KW-0413">Isomerase</keyword>
<gene>
    <name evidence="15" type="primary">uvrD</name>
    <name evidence="15" type="synonym">mutU</name>
    <name evidence="15" type="synonym">recL</name>
    <name evidence="15" type="ORF">HQ497_07095</name>
</gene>
<dbReference type="Gene3D" id="3.40.50.300">
    <property type="entry name" value="P-loop containing nucleotide triphosphate hydrolases"/>
    <property type="match status" value="2"/>
</dbReference>
<dbReference type="PANTHER" id="PTHR11070">
    <property type="entry name" value="UVRD / RECB / PCRA DNA HELICASE FAMILY MEMBER"/>
    <property type="match status" value="1"/>
</dbReference>
<evidence type="ECO:0000256" key="5">
    <source>
        <dbReference type="ARBA" id="ARBA00022840"/>
    </source>
</evidence>